<dbReference type="InterPro" id="IPR029058">
    <property type="entry name" value="AB_hydrolase_fold"/>
</dbReference>
<evidence type="ECO:0000313" key="2">
    <source>
        <dbReference type="EMBL" id="OQR73451.1"/>
    </source>
</evidence>
<feature type="domain" description="Arb2" evidence="1">
    <location>
        <begin position="3"/>
        <end position="149"/>
    </location>
</feature>
<reference evidence="2 3" key="1">
    <citation type="journal article" date="2017" name="Gigascience">
        <title>Draft genome of the honey bee ectoparasitic mite, Tropilaelaps mercedesae, is shaped by the parasitic life history.</title>
        <authorList>
            <person name="Dong X."/>
            <person name="Armstrong S.D."/>
            <person name="Xia D."/>
            <person name="Makepeace B.L."/>
            <person name="Darby A.C."/>
            <person name="Kadowaki T."/>
        </authorList>
    </citation>
    <scope>NUCLEOTIDE SEQUENCE [LARGE SCALE GENOMIC DNA]</scope>
    <source>
        <strain evidence="2">Wuxi-XJTLU</strain>
    </source>
</reference>
<feature type="domain" description="Arb2" evidence="1">
    <location>
        <begin position="155"/>
        <end position="218"/>
    </location>
</feature>
<dbReference type="Pfam" id="PF22749">
    <property type="entry name" value="Arb2"/>
    <property type="match status" value="2"/>
</dbReference>
<dbReference type="PANTHER" id="PTHR21357">
    <property type="entry name" value="FAM172 FAMILY PROTEIN HOMOLOG CG10038"/>
    <property type="match status" value="1"/>
</dbReference>
<keyword evidence="3" id="KW-1185">Reference proteome</keyword>
<protein>
    <recommendedName>
        <fullName evidence="1">Arb2 domain-containing protein</fullName>
    </recommendedName>
</protein>
<dbReference type="FunCoup" id="A0A1V9XJ35">
    <property type="interactions" value="1688"/>
</dbReference>
<dbReference type="InParanoid" id="A0A1V9XJ35"/>
<name>A0A1V9XJ35_9ACAR</name>
<dbReference type="Gene3D" id="3.40.50.1820">
    <property type="entry name" value="alpha/beta hydrolase"/>
    <property type="match status" value="1"/>
</dbReference>
<dbReference type="PANTHER" id="PTHR21357:SF4">
    <property type="entry name" value="FAM172 FAMILY PROTEIN HOMOLOG CG10038"/>
    <property type="match status" value="1"/>
</dbReference>
<evidence type="ECO:0000313" key="3">
    <source>
        <dbReference type="Proteomes" id="UP000192247"/>
    </source>
</evidence>
<dbReference type="GO" id="GO:0035197">
    <property type="term" value="F:siRNA binding"/>
    <property type="evidence" value="ECO:0007669"/>
    <property type="project" value="TreeGrafter"/>
</dbReference>
<dbReference type="STRING" id="418985.A0A1V9XJ35"/>
<comment type="caution">
    <text evidence="2">The sequence shown here is derived from an EMBL/GenBank/DDBJ whole genome shotgun (WGS) entry which is preliminary data.</text>
</comment>
<sequence length="292" mass="32758">MEFPRTIEEFGYRFNDRGQLRHIQTNKPFEFAVFGSHEQNQKRYEALGCLIDEYVYDLLIKEGLERVEAPVEGKASGDGHTTFIFQSHDALTNPNKLLLVIHGSGMVRAGQWARRLIINDSIEKGTQLGYIRRAMALGYGVVVLNPNDNKRGGLAVRGSETPENHVLHIWDSVVTRTAAKHIAVVAHSYGGVLTMHLLTERPNSLDRIIAIALTDSVHFPPPATLLEDVRHLTKNWQRSSKPLDTPIQHSPNDVTTVSAGTEEHALTSWMAFASVFDFLEEMYMKTIALEST</sequence>
<dbReference type="GO" id="GO:0005634">
    <property type="term" value="C:nucleus"/>
    <property type="evidence" value="ECO:0007669"/>
    <property type="project" value="TreeGrafter"/>
</dbReference>
<dbReference type="GO" id="GO:0031048">
    <property type="term" value="P:regulatory ncRNA-mediated heterochromatin formation"/>
    <property type="evidence" value="ECO:0007669"/>
    <property type="project" value="TreeGrafter"/>
</dbReference>
<proteinExistence type="predicted"/>
<organism evidence="2 3">
    <name type="scientific">Tropilaelaps mercedesae</name>
    <dbReference type="NCBI Taxonomy" id="418985"/>
    <lineage>
        <taxon>Eukaryota</taxon>
        <taxon>Metazoa</taxon>
        <taxon>Ecdysozoa</taxon>
        <taxon>Arthropoda</taxon>
        <taxon>Chelicerata</taxon>
        <taxon>Arachnida</taxon>
        <taxon>Acari</taxon>
        <taxon>Parasitiformes</taxon>
        <taxon>Mesostigmata</taxon>
        <taxon>Gamasina</taxon>
        <taxon>Dermanyssoidea</taxon>
        <taxon>Laelapidae</taxon>
        <taxon>Tropilaelaps</taxon>
    </lineage>
</organism>
<dbReference type="InterPro" id="IPR048263">
    <property type="entry name" value="Arb2"/>
</dbReference>
<dbReference type="AlphaFoldDB" id="A0A1V9XJ35"/>
<dbReference type="EMBL" id="MNPL01009920">
    <property type="protein sequence ID" value="OQR73451.1"/>
    <property type="molecule type" value="Genomic_DNA"/>
</dbReference>
<gene>
    <name evidence="2" type="ORF">BIW11_09724</name>
</gene>
<dbReference type="Proteomes" id="UP000192247">
    <property type="component" value="Unassembled WGS sequence"/>
</dbReference>
<evidence type="ECO:0000259" key="1">
    <source>
        <dbReference type="Pfam" id="PF22749"/>
    </source>
</evidence>
<dbReference type="SUPFAM" id="SSF53474">
    <property type="entry name" value="alpha/beta-Hydrolases"/>
    <property type="match status" value="1"/>
</dbReference>
<dbReference type="InterPro" id="IPR053858">
    <property type="entry name" value="Arb2_dom"/>
</dbReference>
<dbReference type="OrthoDB" id="421951at2759"/>
<accession>A0A1V9XJ35</accession>